<proteinExistence type="inferred from homology"/>
<dbReference type="PANTHER" id="PTHR14517">
    <property type="entry name" value="RIB43A-RELATED"/>
    <property type="match status" value="1"/>
</dbReference>
<sequence>MRQRCNDRTARFMNAKKRTIGVDKKGLDCQVQEKKELRLAAERERSNEDIYQNQLCQYLEERELILREARTREQIDVRETILEQKKMPKNNAIAKGEPLDLEACGLSSVQSLAGEDAGHSQRKRAQQIQIQQWCAQQISEKCLQQEMDAKEQDIYNQYVVAEDEMRAEMDCAEAHRQAELTKSIEIENLELARQAQLKAKECAALNKKLNEIEVNQSQRSHFLSEDTNFAKSASSPHRYRPDHFKGFSKDQIQAIYNENDRVIEEKGKNLALKRQEEEEWSLYQGSVVQKLEEIEIERQKFICEQNRLQAAEIEQQRKELKAKQARMQKERFGSIGEGFFQGFGTSCR</sequence>
<keyword evidence="7" id="KW-0206">Cytoskeleton</keyword>
<comment type="subcellular location">
    <subcellularLocation>
        <location evidence="1">Cytoplasm</location>
        <location evidence="1">Cytoskeleton</location>
        <location evidence="1">Flagellum axoneme</location>
    </subcellularLocation>
</comment>
<keyword evidence="3" id="KW-0963">Cytoplasm</keyword>
<evidence type="ECO:0000256" key="4">
    <source>
        <dbReference type="ARBA" id="ARBA00022846"/>
    </source>
</evidence>
<evidence type="ECO:0000256" key="10">
    <source>
        <dbReference type="SAM" id="Coils"/>
    </source>
</evidence>
<evidence type="ECO:0000256" key="2">
    <source>
        <dbReference type="ARBA" id="ARBA00006875"/>
    </source>
</evidence>
<evidence type="ECO:0000256" key="5">
    <source>
        <dbReference type="ARBA" id="ARBA00023054"/>
    </source>
</evidence>
<comment type="similarity">
    <text evidence="2">Belongs to the RIB43A family.</text>
</comment>
<keyword evidence="8" id="KW-0966">Cell projection</keyword>
<accession>A0A7S1YWJ5</accession>
<keyword evidence="6" id="KW-0969">Cilium</keyword>
<evidence type="ECO:0000256" key="7">
    <source>
        <dbReference type="ARBA" id="ARBA00023212"/>
    </source>
</evidence>
<evidence type="ECO:0000256" key="3">
    <source>
        <dbReference type="ARBA" id="ARBA00022490"/>
    </source>
</evidence>
<gene>
    <name evidence="11" type="ORF">OSIN01602_LOCUS1497</name>
</gene>
<organism evidence="11">
    <name type="scientific">Trieres chinensis</name>
    <name type="common">Marine centric diatom</name>
    <name type="synonym">Odontella sinensis</name>
    <dbReference type="NCBI Taxonomy" id="1514140"/>
    <lineage>
        <taxon>Eukaryota</taxon>
        <taxon>Sar</taxon>
        <taxon>Stramenopiles</taxon>
        <taxon>Ochrophyta</taxon>
        <taxon>Bacillariophyta</taxon>
        <taxon>Mediophyceae</taxon>
        <taxon>Biddulphiophycidae</taxon>
        <taxon>Eupodiscales</taxon>
        <taxon>Parodontellaceae</taxon>
        <taxon>Trieres</taxon>
    </lineage>
</organism>
<protein>
    <submittedName>
        <fullName evidence="11">Uncharacterized protein</fullName>
    </submittedName>
</protein>
<dbReference type="InterPro" id="IPR008805">
    <property type="entry name" value="RIB43A"/>
</dbReference>
<evidence type="ECO:0000256" key="8">
    <source>
        <dbReference type="ARBA" id="ARBA00023273"/>
    </source>
</evidence>
<keyword evidence="4" id="KW-0282">Flagellum</keyword>
<keyword evidence="5 10" id="KW-0175">Coiled coil</keyword>
<evidence type="ECO:0000256" key="6">
    <source>
        <dbReference type="ARBA" id="ARBA00023069"/>
    </source>
</evidence>
<dbReference type="EMBL" id="HBGO01002654">
    <property type="protein sequence ID" value="CAD9321601.1"/>
    <property type="molecule type" value="Transcribed_RNA"/>
</dbReference>
<dbReference type="Pfam" id="PF05914">
    <property type="entry name" value="RIB43A"/>
    <property type="match status" value="1"/>
</dbReference>
<evidence type="ECO:0000313" key="11">
    <source>
        <dbReference type="EMBL" id="CAD9321601.1"/>
    </source>
</evidence>
<comment type="subunit">
    <text evidence="9">Microtubule inner protein component of sperm flagellar doublet microtubules.</text>
</comment>
<evidence type="ECO:0000256" key="9">
    <source>
        <dbReference type="ARBA" id="ARBA00046435"/>
    </source>
</evidence>
<feature type="coiled-coil region" evidence="10">
    <location>
        <begin position="291"/>
        <end position="330"/>
    </location>
</feature>
<dbReference type="AlphaFoldDB" id="A0A7S1YWJ5"/>
<name>A0A7S1YWJ5_TRICV</name>
<evidence type="ECO:0000256" key="1">
    <source>
        <dbReference type="ARBA" id="ARBA00004611"/>
    </source>
</evidence>
<dbReference type="PANTHER" id="PTHR14517:SF6">
    <property type="entry name" value="RE41410P"/>
    <property type="match status" value="1"/>
</dbReference>
<reference evidence="11" key="1">
    <citation type="submission" date="2021-01" db="EMBL/GenBank/DDBJ databases">
        <authorList>
            <person name="Corre E."/>
            <person name="Pelletier E."/>
            <person name="Niang G."/>
            <person name="Scheremetjew M."/>
            <person name="Finn R."/>
            <person name="Kale V."/>
            <person name="Holt S."/>
            <person name="Cochrane G."/>
            <person name="Meng A."/>
            <person name="Brown T."/>
            <person name="Cohen L."/>
        </authorList>
    </citation>
    <scope>NUCLEOTIDE SEQUENCE</scope>
    <source>
        <strain evidence="11">Grunow 1884</strain>
    </source>
</reference>